<evidence type="ECO:0000259" key="7">
    <source>
        <dbReference type="PROSITE" id="PS51900"/>
    </source>
</evidence>
<protein>
    <submittedName>
        <fullName evidence="8">Integrase</fullName>
    </submittedName>
</protein>
<dbReference type="AlphaFoldDB" id="A0AAT9E8U5"/>
<comment type="similarity">
    <text evidence="1">Belongs to the 'phage' integrase family.</text>
</comment>
<dbReference type="SUPFAM" id="SSF54171">
    <property type="entry name" value="DNA-binding domain"/>
    <property type="match status" value="1"/>
</dbReference>
<accession>A0AAT9E8U5</accession>
<keyword evidence="2" id="KW-0229">DNA integration</keyword>
<dbReference type="PROSITE" id="PS51898">
    <property type="entry name" value="TYR_RECOMBINASE"/>
    <property type="match status" value="1"/>
</dbReference>
<dbReference type="Gene3D" id="1.10.443.10">
    <property type="entry name" value="Intergrase catalytic core"/>
    <property type="match status" value="1"/>
</dbReference>
<dbReference type="Pfam" id="PF09003">
    <property type="entry name" value="Arm-DNA-bind_1"/>
    <property type="match status" value="1"/>
</dbReference>
<dbReference type="GO" id="GO:0006310">
    <property type="term" value="P:DNA recombination"/>
    <property type="evidence" value="ECO:0007669"/>
    <property type="project" value="UniProtKB-KW"/>
</dbReference>
<dbReference type="InterPro" id="IPR010998">
    <property type="entry name" value="Integrase_recombinase_N"/>
</dbReference>
<dbReference type="InterPro" id="IPR050090">
    <property type="entry name" value="Tyrosine_recombinase_XerCD"/>
</dbReference>
<dbReference type="Gene3D" id="1.10.150.130">
    <property type="match status" value="1"/>
</dbReference>
<organism evidence="8">
    <name type="scientific">Serratia marcescens SM39</name>
    <dbReference type="NCBI Taxonomy" id="1334564"/>
    <lineage>
        <taxon>Bacteria</taxon>
        <taxon>Pseudomonadati</taxon>
        <taxon>Pseudomonadota</taxon>
        <taxon>Gammaproteobacteria</taxon>
        <taxon>Enterobacterales</taxon>
        <taxon>Yersiniaceae</taxon>
        <taxon>Serratia</taxon>
    </lineage>
</organism>
<dbReference type="InterPro" id="IPR044068">
    <property type="entry name" value="CB"/>
</dbReference>
<dbReference type="EMBL" id="AP013063">
    <property type="protein sequence ID" value="BAO33265.1"/>
    <property type="molecule type" value="Genomic_DNA"/>
</dbReference>
<evidence type="ECO:0000256" key="2">
    <source>
        <dbReference type="ARBA" id="ARBA00022908"/>
    </source>
</evidence>
<proteinExistence type="inferred from homology"/>
<dbReference type="SUPFAM" id="SSF56349">
    <property type="entry name" value="DNA breaking-rejoining enzymes"/>
    <property type="match status" value="1"/>
</dbReference>
<dbReference type="InterPro" id="IPR015094">
    <property type="entry name" value="Integrase_lambda-typ_DNA-bd_N"/>
</dbReference>
<dbReference type="InterPro" id="IPR016177">
    <property type="entry name" value="DNA-bd_dom_sf"/>
</dbReference>
<feature type="domain" description="Core-binding (CB)" evidence="7">
    <location>
        <begin position="74"/>
        <end position="155"/>
    </location>
</feature>
<feature type="domain" description="Tyr recombinase" evidence="6">
    <location>
        <begin position="175"/>
        <end position="356"/>
    </location>
</feature>
<dbReference type="InterPro" id="IPR004107">
    <property type="entry name" value="Integrase_SAM-like_N"/>
</dbReference>
<dbReference type="Pfam" id="PF00589">
    <property type="entry name" value="Phage_integrase"/>
    <property type="match status" value="1"/>
</dbReference>
<dbReference type="GO" id="GO:0003677">
    <property type="term" value="F:DNA binding"/>
    <property type="evidence" value="ECO:0007669"/>
    <property type="project" value="UniProtKB-UniRule"/>
</dbReference>
<dbReference type="Pfam" id="PF02899">
    <property type="entry name" value="Phage_int_SAM_1"/>
    <property type="match status" value="1"/>
</dbReference>
<keyword evidence="3 5" id="KW-0238">DNA-binding</keyword>
<dbReference type="GO" id="GO:0008907">
    <property type="term" value="F:integrase activity"/>
    <property type="evidence" value="ECO:0007669"/>
    <property type="project" value="InterPro"/>
</dbReference>
<dbReference type="KEGG" id="smar:SM39_1219"/>
<evidence type="ECO:0000256" key="1">
    <source>
        <dbReference type="ARBA" id="ARBA00008857"/>
    </source>
</evidence>
<dbReference type="InterPro" id="IPR011010">
    <property type="entry name" value="DNA_brk_join_enz"/>
</dbReference>
<gene>
    <name evidence="8" type="ORF">SM39_1219</name>
</gene>
<evidence type="ECO:0000259" key="6">
    <source>
        <dbReference type="PROSITE" id="PS51898"/>
    </source>
</evidence>
<dbReference type="PROSITE" id="PS51900">
    <property type="entry name" value="CB"/>
    <property type="match status" value="1"/>
</dbReference>
<dbReference type="InterPro" id="IPR002104">
    <property type="entry name" value="Integrase_catalytic"/>
</dbReference>
<dbReference type="InterPro" id="IPR013762">
    <property type="entry name" value="Integrase-like_cat_sf"/>
</dbReference>
<evidence type="ECO:0000313" key="8">
    <source>
        <dbReference type="EMBL" id="BAO33265.1"/>
    </source>
</evidence>
<evidence type="ECO:0000256" key="4">
    <source>
        <dbReference type="ARBA" id="ARBA00023172"/>
    </source>
</evidence>
<sequence>MARTRNHARRDLPPNLYVRNGGYYCYRDPRTGKEYGLGRDKRLAVTEAIAANMAFFGSEELKPLAQRLQDENNVTLHAWLDRYDEIVLRRELKEKTMANHRSRMKAFRSTLPDKAMCDFTTRDIADFLNGYVEAGKAASAKLMRGALLDVFREAVADGIIQHNPVEASRNPKVEVKRARLLLDEFLTIRAQAVNFPSWFRIAMDIALVTGQRISDICNMRWADIVDFRLRVVQEKTGARITIPVELSIAGLSLENLFEECWELSAGCEFILVSRKGEKIAQRTMTDYFTKSRRLTPLSWDADKEPPSFHEIRSLSARLHTDARGGEFAQHLLGHKSAEMTARYQDSRGSEWDDIQI</sequence>
<dbReference type="PANTHER" id="PTHR30349:SF64">
    <property type="entry name" value="PROPHAGE INTEGRASE INTD-RELATED"/>
    <property type="match status" value="1"/>
</dbReference>
<dbReference type="PANTHER" id="PTHR30349">
    <property type="entry name" value="PHAGE INTEGRASE-RELATED"/>
    <property type="match status" value="1"/>
</dbReference>
<evidence type="ECO:0000256" key="3">
    <source>
        <dbReference type="ARBA" id="ARBA00023125"/>
    </source>
</evidence>
<keyword evidence="4" id="KW-0233">DNA recombination</keyword>
<name>A0AAT9E8U5_SERMA</name>
<dbReference type="RefSeq" id="WP_041034468.1">
    <property type="nucleotide sequence ID" value="NZ_AP013063.1"/>
</dbReference>
<reference evidence="8" key="1">
    <citation type="journal article" date="2014" name="Genome Biol. Evol.">
        <title>Genome evolution and plasticity of Serratia marcescens, an important multidrug-resistant nosocomial pathogen.</title>
        <authorList>
            <person name="Iguchi A."/>
            <person name="Nagaya Y."/>
            <person name="Pradel E."/>
            <person name="Ooka T."/>
            <person name="Ogura Y."/>
            <person name="Katsura K."/>
            <person name="Kurokawa K."/>
            <person name="Oshima K."/>
            <person name="Hattori M."/>
            <person name="Parkhill J."/>
            <person name="Sebaihia M."/>
            <person name="Coulthurst S.J."/>
            <person name="Gotoh N."/>
            <person name="Thomson N.R."/>
            <person name="Ewbank J.J."/>
            <person name="Hayashi T."/>
        </authorList>
    </citation>
    <scope>NUCLEOTIDE SEQUENCE</scope>
    <source>
        <strain evidence="8">SM39</strain>
    </source>
</reference>
<dbReference type="Gene3D" id="3.30.160.60">
    <property type="entry name" value="Classic Zinc Finger"/>
    <property type="match status" value="1"/>
</dbReference>
<evidence type="ECO:0000256" key="5">
    <source>
        <dbReference type="PROSITE-ProRule" id="PRU01248"/>
    </source>
</evidence>